<dbReference type="SUPFAM" id="SSF55729">
    <property type="entry name" value="Acyl-CoA N-acyltransferases (Nat)"/>
    <property type="match status" value="1"/>
</dbReference>
<dbReference type="EMBL" id="JACOQK010000001">
    <property type="protein sequence ID" value="MBC5787451.1"/>
    <property type="molecule type" value="Genomic_DNA"/>
</dbReference>
<comment type="caution">
    <text evidence="2">The sequence shown here is derived from an EMBL/GenBank/DDBJ whole genome shotgun (WGS) entry which is preliminary data.</text>
</comment>
<reference evidence="2 3" key="1">
    <citation type="submission" date="2020-08" db="EMBL/GenBank/DDBJ databases">
        <title>Genome public.</title>
        <authorList>
            <person name="Liu C."/>
            <person name="Sun Q."/>
        </authorList>
    </citation>
    <scope>NUCLEOTIDE SEQUENCE [LARGE SCALE GENOMIC DNA]</scope>
    <source>
        <strain evidence="2 3">NSJ-27</strain>
    </source>
</reference>
<gene>
    <name evidence="2" type="ORF">H8Z77_05350</name>
</gene>
<protein>
    <submittedName>
        <fullName evidence="2">GNAT family N-acetyltransferase</fullName>
    </submittedName>
</protein>
<accession>A0ABR7IQN5</accession>
<dbReference type="Gene3D" id="3.40.630.30">
    <property type="match status" value="1"/>
</dbReference>
<organism evidence="2 3">
    <name type="scientific">Clostridium facile</name>
    <dbReference type="NCBI Taxonomy" id="2763035"/>
    <lineage>
        <taxon>Bacteria</taxon>
        <taxon>Bacillati</taxon>
        <taxon>Bacillota</taxon>
        <taxon>Clostridia</taxon>
        <taxon>Eubacteriales</taxon>
        <taxon>Clostridiaceae</taxon>
        <taxon>Clostridium</taxon>
    </lineage>
</organism>
<evidence type="ECO:0000313" key="3">
    <source>
        <dbReference type="Proteomes" id="UP000649151"/>
    </source>
</evidence>
<proteinExistence type="predicted"/>
<name>A0ABR7IQN5_9CLOT</name>
<dbReference type="Pfam" id="PF00583">
    <property type="entry name" value="Acetyltransf_1"/>
    <property type="match status" value="1"/>
</dbReference>
<evidence type="ECO:0000313" key="2">
    <source>
        <dbReference type="EMBL" id="MBC5787451.1"/>
    </source>
</evidence>
<dbReference type="CDD" id="cd04301">
    <property type="entry name" value="NAT_SF"/>
    <property type="match status" value="1"/>
</dbReference>
<dbReference type="Proteomes" id="UP000649151">
    <property type="component" value="Unassembled WGS sequence"/>
</dbReference>
<dbReference type="InterPro" id="IPR016181">
    <property type="entry name" value="Acyl_CoA_acyltransferase"/>
</dbReference>
<evidence type="ECO:0000259" key="1">
    <source>
        <dbReference type="Pfam" id="PF00583"/>
    </source>
</evidence>
<dbReference type="InterPro" id="IPR000182">
    <property type="entry name" value="GNAT_dom"/>
</dbReference>
<dbReference type="RefSeq" id="WP_186996392.1">
    <property type="nucleotide sequence ID" value="NZ_JACOQK010000001.1"/>
</dbReference>
<sequence length="136" mass="15574">MIYRKFSQYKNLILLKKQSTAGFFNIQPLTETLQEVEQQYQKGTVILEAVNHIQTIIGSIRGRLENDTGYVSKLSIHPASQNQGVGSFLLHHLELYSPTVIFPYLPIKIIQRTLLFTNPTGFILLIKNKKSFLLLL</sequence>
<feature type="domain" description="N-acetyltransferase" evidence="1">
    <location>
        <begin position="32"/>
        <end position="94"/>
    </location>
</feature>
<keyword evidence="3" id="KW-1185">Reference proteome</keyword>